<feature type="region of interest" description="Disordered" evidence="1">
    <location>
        <begin position="368"/>
        <end position="393"/>
    </location>
</feature>
<evidence type="ECO:0000256" key="1">
    <source>
        <dbReference type="SAM" id="MobiDB-lite"/>
    </source>
</evidence>
<sequence length="393" mass="43488">MSKSKPLSMKNIARAPSSTKDKRLSIEVHSDNYTTINNRPMPVFFSNLEAPAVIRATVTFENDQDCQGQDVEINYKAAVVYEATMMTAFNSKIKVVHNIQRKRWTMSDLVRPSPGTVAAGKYTKIVTATIDPLWPSSGITSASIKGMGWIRYTFEASFVKMSLGASSPVLATLPYEVWVVNSILPSEIGHLSSVPKPLTAQAPGKKPDLPVSLTIPNQTLQFHEQVPLTVRVEPFRKGCKGFGQNIVVLSAGFSVREKVVGWTQVASGINVEHFRDVAQIAIREGWPQNTLGGWTRTVSITLPTLPEINASMTTKVMDISHSVLFTLKYKAENDKDIKAQEITVEVPFQLVVPRRYIQAQDDFLPTYSAPNAQDFQGKNADDGPALPYYAREE</sequence>
<gene>
    <name evidence="2" type="ORF">BG015_002138</name>
</gene>
<reference evidence="2" key="1">
    <citation type="journal article" date="2020" name="Fungal Divers.">
        <title>Resolving the Mortierellaceae phylogeny through synthesis of multi-gene phylogenetics and phylogenomics.</title>
        <authorList>
            <person name="Vandepol N."/>
            <person name="Liber J."/>
            <person name="Desiro A."/>
            <person name="Na H."/>
            <person name="Kennedy M."/>
            <person name="Barry K."/>
            <person name="Grigoriev I.V."/>
            <person name="Miller A.N."/>
            <person name="O'Donnell K."/>
            <person name="Stajich J.E."/>
            <person name="Bonito G."/>
        </authorList>
    </citation>
    <scope>NUCLEOTIDE SEQUENCE</scope>
    <source>
        <strain evidence="2">NRRL 6426</strain>
    </source>
</reference>
<organism evidence="2 3">
    <name type="scientific">Linnemannia schmuckeri</name>
    <dbReference type="NCBI Taxonomy" id="64567"/>
    <lineage>
        <taxon>Eukaryota</taxon>
        <taxon>Fungi</taxon>
        <taxon>Fungi incertae sedis</taxon>
        <taxon>Mucoromycota</taxon>
        <taxon>Mortierellomycotina</taxon>
        <taxon>Mortierellomycetes</taxon>
        <taxon>Mortierellales</taxon>
        <taxon>Mortierellaceae</taxon>
        <taxon>Linnemannia</taxon>
    </lineage>
</organism>
<evidence type="ECO:0000313" key="2">
    <source>
        <dbReference type="EMBL" id="KAF9153995.1"/>
    </source>
</evidence>
<proteinExistence type="predicted"/>
<protein>
    <recommendedName>
        <fullName evidence="4">Arrestin-like N-terminal domain-containing protein</fullName>
    </recommendedName>
</protein>
<keyword evidence="3" id="KW-1185">Reference proteome</keyword>
<comment type="caution">
    <text evidence="2">The sequence shown here is derived from an EMBL/GenBank/DDBJ whole genome shotgun (WGS) entry which is preliminary data.</text>
</comment>
<evidence type="ECO:0008006" key="4">
    <source>
        <dbReference type="Google" id="ProtNLM"/>
    </source>
</evidence>
<dbReference type="AlphaFoldDB" id="A0A9P5VDT2"/>
<evidence type="ECO:0000313" key="3">
    <source>
        <dbReference type="Proteomes" id="UP000748756"/>
    </source>
</evidence>
<accession>A0A9P5VDT2</accession>
<dbReference type="OrthoDB" id="2361690at2759"/>
<dbReference type="EMBL" id="JAAAUQ010000141">
    <property type="protein sequence ID" value="KAF9153995.1"/>
    <property type="molecule type" value="Genomic_DNA"/>
</dbReference>
<dbReference type="Proteomes" id="UP000748756">
    <property type="component" value="Unassembled WGS sequence"/>
</dbReference>
<name>A0A9P5VDT2_9FUNG</name>
<feature type="region of interest" description="Disordered" evidence="1">
    <location>
        <begin position="1"/>
        <end position="21"/>
    </location>
</feature>